<protein>
    <submittedName>
        <fullName evidence="2">Type I-E CRISPR-associated protein Cse1/CasA</fullName>
    </submittedName>
</protein>
<dbReference type="InterPro" id="IPR013381">
    <property type="entry name" value="CRISPR-assoc_prot_Cse1"/>
</dbReference>
<dbReference type="Gene3D" id="1.10.132.100">
    <property type="match status" value="1"/>
</dbReference>
<evidence type="ECO:0000313" key="2">
    <source>
        <dbReference type="EMBL" id="QIS05589.1"/>
    </source>
</evidence>
<sequence>MTVESAPESNPPRFDLLNDPWIPVIYHDTGSTASSGSQLEPRARELSLRAVFRDAPQVLTLSGEIPTQTFAILRLLLAILRRSIRDRSGRPTDVWKSLWTDDALPLAEIDQYLDDHKTRFNLFDPVAPFFQVADLRINKGASTLDVLIADVPNGHKYFTSRGGRHMEAITFAEAARWLVHAQAFDPSGIKSGADGDPRAKGGRGYPIGVAWTGQLGGIYWEGANLAETLILNTALAGLDDNPYPKEDKPAWERPPAGPTVRLDPEPSGPADLFTWQSRRIRLVAEEKAVTGVVLCNGDPLEPFNKQRFEPMTAWRFSQVQTKKSGRDRHYPLTHHVERGLWRSLASLLSQGQSKNDRGAPVQPGLVQWASRLVEDGKLDVTQLIRLHATGMEYVNNQAVVGEVVDDSLTFRVALLSSDPHLRMCALDAIKTAENSVGILASLAGDLALAAGGEPTLARSHARERGYFILESSYRRWLAGLASAADVELYDRNWQEAVRREVVRIARELIDTAGTPARVGRRIGDRYMDAARAEGRFFYLLRSALPAAFHRPVLGKEEKQ</sequence>
<dbReference type="NCBIfam" id="TIGR02547">
    <property type="entry name" value="casA_cse1"/>
    <property type="match status" value="1"/>
</dbReference>
<dbReference type="Pfam" id="PF09481">
    <property type="entry name" value="CRISPR_Cse1"/>
    <property type="match status" value="1"/>
</dbReference>
<proteinExistence type="predicted"/>
<evidence type="ECO:0000256" key="1">
    <source>
        <dbReference type="SAM" id="MobiDB-lite"/>
    </source>
</evidence>
<name>A0A6G9XXB7_NOCBR</name>
<organism evidence="2 3">
    <name type="scientific">Nocardia brasiliensis</name>
    <dbReference type="NCBI Taxonomy" id="37326"/>
    <lineage>
        <taxon>Bacteria</taxon>
        <taxon>Bacillati</taxon>
        <taxon>Actinomycetota</taxon>
        <taxon>Actinomycetes</taxon>
        <taxon>Mycobacteriales</taxon>
        <taxon>Nocardiaceae</taxon>
        <taxon>Nocardia</taxon>
    </lineage>
</organism>
<feature type="compositionally biased region" description="Basic and acidic residues" evidence="1">
    <location>
        <begin position="242"/>
        <end position="251"/>
    </location>
</feature>
<accession>A0A6G9XXB7</accession>
<evidence type="ECO:0000313" key="3">
    <source>
        <dbReference type="Proteomes" id="UP000501705"/>
    </source>
</evidence>
<gene>
    <name evidence="2" type="primary">casA</name>
    <name evidence="2" type="ORF">F5X71_27685</name>
</gene>
<dbReference type="CDD" id="cd09729">
    <property type="entry name" value="Cse1_I-E"/>
    <property type="match status" value="1"/>
</dbReference>
<dbReference type="Proteomes" id="UP000501705">
    <property type="component" value="Chromosome"/>
</dbReference>
<reference evidence="2 3" key="1">
    <citation type="journal article" date="2019" name="ACS Chem. Biol.">
        <title>Identification and Mobilization of a Cryptic Antibiotic Biosynthesis Gene Locus from a Human-Pathogenic Nocardia Isolate.</title>
        <authorList>
            <person name="Herisse M."/>
            <person name="Ishida K."/>
            <person name="Porter J.L."/>
            <person name="Howden B."/>
            <person name="Hertweck C."/>
            <person name="Stinear T.P."/>
            <person name="Pidot S.J."/>
        </authorList>
    </citation>
    <scope>NUCLEOTIDE SEQUENCE [LARGE SCALE GENOMIC DNA]</scope>
    <source>
        <strain evidence="2 3">AUSMDU00024985</strain>
    </source>
</reference>
<dbReference type="EMBL" id="CP046171">
    <property type="protein sequence ID" value="QIS05589.1"/>
    <property type="molecule type" value="Genomic_DNA"/>
</dbReference>
<dbReference type="RefSeq" id="WP_167464659.1">
    <property type="nucleotide sequence ID" value="NZ_CP046171.1"/>
</dbReference>
<dbReference type="AlphaFoldDB" id="A0A6G9XXB7"/>
<feature type="region of interest" description="Disordered" evidence="1">
    <location>
        <begin position="241"/>
        <end position="268"/>
    </location>
</feature>